<reference evidence="3 4" key="1">
    <citation type="submission" date="2023-10" db="EMBL/GenBank/DDBJ databases">
        <title>Glaciecola aquimarina strain GGW-M5 nov., isolated from a coastal seawater.</title>
        <authorList>
            <person name="Bayburt H."/>
            <person name="Kim J.M."/>
            <person name="Choi B.J."/>
            <person name="Jeon C.O."/>
        </authorList>
    </citation>
    <scope>NUCLEOTIDE SEQUENCE [LARGE SCALE GENOMIC DNA]</scope>
    <source>
        <strain evidence="3 4">KCTC 32108</strain>
    </source>
</reference>
<dbReference type="InterPro" id="IPR057739">
    <property type="entry name" value="Glyco_hydro_29_N"/>
</dbReference>
<dbReference type="Gene3D" id="3.20.20.80">
    <property type="entry name" value="Glycosidases"/>
    <property type="match status" value="1"/>
</dbReference>
<dbReference type="SUPFAM" id="SSF51445">
    <property type="entry name" value="(Trans)glycosidases"/>
    <property type="match status" value="1"/>
</dbReference>
<proteinExistence type="predicted"/>
<dbReference type="Proteomes" id="UP001247805">
    <property type="component" value="Unassembled WGS sequence"/>
</dbReference>
<comment type="caution">
    <text evidence="3">The sequence shown here is derived from an EMBL/GenBank/DDBJ whole genome shotgun (WGS) entry which is preliminary data.</text>
</comment>
<evidence type="ECO:0000313" key="4">
    <source>
        <dbReference type="Proteomes" id="UP001247805"/>
    </source>
</evidence>
<sequence>MKLLNKLILVVFTAVLQVNVSVANAAAEVKKLSDDERIQWWRDSKFGMFIHWGAYSVIGGERGKQIAKGGAEWAMDKLDYTIEEYEKFPTCSTLNYLTLMNGLPWPKMQG</sequence>
<organism evidence="3 4">
    <name type="scientific">Paraglaciecola aquimarina</name>
    <dbReference type="NCBI Taxonomy" id="1235557"/>
    <lineage>
        <taxon>Bacteria</taxon>
        <taxon>Pseudomonadati</taxon>
        <taxon>Pseudomonadota</taxon>
        <taxon>Gammaproteobacteria</taxon>
        <taxon>Alteromonadales</taxon>
        <taxon>Alteromonadaceae</taxon>
        <taxon>Paraglaciecola</taxon>
    </lineage>
</organism>
<feature type="chain" id="PRO_5045764373" evidence="1">
    <location>
        <begin position="26"/>
        <end position="110"/>
    </location>
</feature>
<dbReference type="EMBL" id="JAWDIO010000002">
    <property type="protein sequence ID" value="MDU0353288.1"/>
    <property type="molecule type" value="Genomic_DNA"/>
</dbReference>
<evidence type="ECO:0000313" key="3">
    <source>
        <dbReference type="EMBL" id="MDU0353288.1"/>
    </source>
</evidence>
<accession>A0ABU3STF5</accession>
<name>A0ABU3STF5_9ALTE</name>
<dbReference type="Pfam" id="PF01120">
    <property type="entry name" value="Alpha_L_fucos"/>
    <property type="match status" value="1"/>
</dbReference>
<evidence type="ECO:0000256" key="1">
    <source>
        <dbReference type="SAM" id="SignalP"/>
    </source>
</evidence>
<gene>
    <name evidence="3" type="ORF">RS130_04500</name>
</gene>
<dbReference type="RefSeq" id="WP_316024970.1">
    <property type="nucleotide sequence ID" value="NZ_JAWDIO010000002.1"/>
</dbReference>
<feature type="signal peptide" evidence="1">
    <location>
        <begin position="1"/>
        <end position="25"/>
    </location>
</feature>
<feature type="domain" description="Glycoside hydrolase family 29 N-terminal" evidence="2">
    <location>
        <begin position="25"/>
        <end position="87"/>
    </location>
</feature>
<keyword evidence="1" id="KW-0732">Signal</keyword>
<keyword evidence="4" id="KW-1185">Reference proteome</keyword>
<dbReference type="InterPro" id="IPR017853">
    <property type="entry name" value="GH"/>
</dbReference>
<protein>
    <submittedName>
        <fullName evidence="3">Alpha-L-fucosidase</fullName>
    </submittedName>
</protein>
<evidence type="ECO:0000259" key="2">
    <source>
        <dbReference type="Pfam" id="PF01120"/>
    </source>
</evidence>